<proteinExistence type="predicted"/>
<organism evidence="1 2">
    <name type="scientific">Lederbergia galactosidilytica</name>
    <dbReference type="NCBI Taxonomy" id="217031"/>
    <lineage>
        <taxon>Bacteria</taxon>
        <taxon>Bacillati</taxon>
        <taxon>Bacillota</taxon>
        <taxon>Bacilli</taxon>
        <taxon>Bacillales</taxon>
        <taxon>Bacillaceae</taxon>
        <taxon>Lederbergia</taxon>
    </lineage>
</organism>
<evidence type="ECO:0000313" key="2">
    <source>
        <dbReference type="Proteomes" id="UP000053881"/>
    </source>
</evidence>
<sequence>MLHNHEELEKEITEHLDEDAQQKMAIIIKDVLADELAFITEVEIRRKAFRESHPDEPYQGNRMTDFS</sequence>
<dbReference type="Proteomes" id="UP000053881">
    <property type="component" value="Unassembled WGS sequence"/>
</dbReference>
<accession>A0A0Q9YJZ9</accession>
<dbReference type="AlphaFoldDB" id="A0A0Q9YJZ9"/>
<dbReference type="EMBL" id="LGPB01000026">
    <property type="protein sequence ID" value="KRG16849.1"/>
    <property type="molecule type" value="Genomic_DNA"/>
</dbReference>
<name>A0A0Q9YJZ9_9BACI</name>
<comment type="caution">
    <text evidence="1">The sequence shown here is derived from an EMBL/GenBank/DDBJ whole genome shotgun (WGS) entry which is preliminary data.</text>
</comment>
<dbReference type="PATRIC" id="fig|217031.4.peg.973"/>
<reference evidence="1 2" key="1">
    <citation type="submission" date="2015-06" db="EMBL/GenBank/DDBJ databases">
        <title>Genome sequencing project of Bacillus galactosidilyticus PL133.</title>
        <authorList>
            <person name="Gaiero J."/>
            <person name="Nicol R."/>
            <person name="Habash M."/>
        </authorList>
    </citation>
    <scope>NUCLEOTIDE SEQUENCE [LARGE SCALE GENOMIC DNA]</scope>
    <source>
        <strain evidence="1 2">PL133</strain>
    </source>
</reference>
<evidence type="ECO:0000313" key="1">
    <source>
        <dbReference type="EMBL" id="KRG16849.1"/>
    </source>
</evidence>
<gene>
    <name evidence="1" type="ORF">ACA29_02920</name>
</gene>
<protein>
    <submittedName>
        <fullName evidence="1">Uncharacterized protein</fullName>
    </submittedName>
</protein>